<organism evidence="1 2">
    <name type="scientific">Agrocybe pediades</name>
    <dbReference type="NCBI Taxonomy" id="84607"/>
    <lineage>
        <taxon>Eukaryota</taxon>
        <taxon>Fungi</taxon>
        <taxon>Dikarya</taxon>
        <taxon>Basidiomycota</taxon>
        <taxon>Agaricomycotina</taxon>
        <taxon>Agaricomycetes</taxon>
        <taxon>Agaricomycetidae</taxon>
        <taxon>Agaricales</taxon>
        <taxon>Agaricineae</taxon>
        <taxon>Strophariaceae</taxon>
        <taxon>Agrocybe</taxon>
    </lineage>
</organism>
<accession>A0A8H4R7D4</accession>
<protein>
    <submittedName>
        <fullName evidence="1">Uncharacterized protein</fullName>
    </submittedName>
</protein>
<evidence type="ECO:0000313" key="2">
    <source>
        <dbReference type="Proteomes" id="UP000521872"/>
    </source>
</evidence>
<sequence length="259" mass="28046">MPYNTIITIDNVTENTTLQVVSFDSTQGDYFITPADVNSSVGPKTFMLMSSGAAVGTQGFVEYRLGDSKTTYTLTFGCHMGQENKVQITNSDEWKVDYNKTGDLTAVLIYLGCGRDVPDSETKDSSTVASAPTAPAALNDLFMDRTSTITVLNKSPNATLLFDSHDNVHGKWDPAAGNVLSGGSNTFRLSDKTGFYGSEGWVKYRVLVGSQPVKTVTISFACPTVADNWMTADASDGWKINNYNKNGALFGTFEYVHQG</sequence>
<keyword evidence="2" id="KW-1185">Reference proteome</keyword>
<evidence type="ECO:0000313" key="1">
    <source>
        <dbReference type="EMBL" id="KAF4623619.1"/>
    </source>
</evidence>
<dbReference type="AlphaFoldDB" id="A0A8H4R7D4"/>
<proteinExistence type="predicted"/>
<reference evidence="1 2" key="1">
    <citation type="submission" date="2019-12" db="EMBL/GenBank/DDBJ databases">
        <authorList>
            <person name="Floudas D."/>
            <person name="Bentzer J."/>
            <person name="Ahren D."/>
            <person name="Johansson T."/>
            <person name="Persson P."/>
            <person name="Tunlid A."/>
        </authorList>
    </citation>
    <scope>NUCLEOTIDE SEQUENCE [LARGE SCALE GENOMIC DNA]</scope>
    <source>
        <strain evidence="1 2">CBS 102.39</strain>
    </source>
</reference>
<gene>
    <name evidence="1" type="ORF">D9613_001486</name>
</gene>
<comment type="caution">
    <text evidence="1">The sequence shown here is derived from an EMBL/GenBank/DDBJ whole genome shotgun (WGS) entry which is preliminary data.</text>
</comment>
<dbReference type="EMBL" id="JAACJL010000001">
    <property type="protein sequence ID" value="KAF4623619.1"/>
    <property type="molecule type" value="Genomic_DNA"/>
</dbReference>
<name>A0A8H4R7D4_9AGAR</name>
<dbReference type="Gene3D" id="2.60.270.50">
    <property type="match status" value="2"/>
</dbReference>
<dbReference type="Proteomes" id="UP000521872">
    <property type="component" value="Unassembled WGS sequence"/>
</dbReference>